<dbReference type="InterPro" id="IPR013783">
    <property type="entry name" value="Ig-like_fold"/>
</dbReference>
<organism evidence="4">
    <name type="scientific">Onchocerca flexuosa</name>
    <dbReference type="NCBI Taxonomy" id="387005"/>
    <lineage>
        <taxon>Eukaryota</taxon>
        <taxon>Metazoa</taxon>
        <taxon>Ecdysozoa</taxon>
        <taxon>Nematoda</taxon>
        <taxon>Chromadorea</taxon>
        <taxon>Rhabditida</taxon>
        <taxon>Spirurina</taxon>
        <taxon>Spiruromorpha</taxon>
        <taxon>Filarioidea</taxon>
        <taxon>Onchocercidae</taxon>
        <taxon>Onchocerca</taxon>
    </lineage>
</organism>
<keyword evidence="3" id="KW-1185">Reference proteome</keyword>
<dbReference type="EMBL" id="UZAJ01003857">
    <property type="protein sequence ID" value="VDO41156.1"/>
    <property type="molecule type" value="Genomic_DNA"/>
</dbReference>
<protein>
    <submittedName>
        <fullName evidence="4">MSP domain-containing protein</fullName>
    </submittedName>
</protein>
<reference evidence="2 3" key="2">
    <citation type="submission" date="2018-11" db="EMBL/GenBank/DDBJ databases">
        <authorList>
            <consortium name="Pathogen Informatics"/>
        </authorList>
    </citation>
    <scope>NUCLEOTIDE SEQUENCE [LARGE SCALE GENOMIC DNA]</scope>
</reference>
<sequence length="226" mass="26026">MGFMRPGQKKQVILERRPGKPGKTFLFVEYIAAPSGYDPRKPFIEGAEVGQVKILIRAYKDQKIPETVPHLQGKPVTRRGQKFLAPAIIDDEKIEREIEELCAKKDRSQPMFEFDEHLMGEDEEDDDEKKKIVEDKIKRPLSPFQPRKKPIMMSAEDIGGAESMKKIKGQMENLSKEFEAMKFSIKEQQSKTDDKLEKAISDLIYMKFALIVTFILLLFRSLVPHG</sequence>
<accession>A0A183HBF9</accession>
<dbReference type="Proteomes" id="UP000267606">
    <property type="component" value="Unassembled WGS sequence"/>
</dbReference>
<evidence type="ECO:0000313" key="4">
    <source>
        <dbReference type="WBParaSite" id="OFLC_0000482001-mRNA-1"/>
    </source>
</evidence>
<evidence type="ECO:0000313" key="3">
    <source>
        <dbReference type="Proteomes" id="UP000267606"/>
    </source>
</evidence>
<dbReference type="AlphaFoldDB" id="A0A183HBF9"/>
<keyword evidence="1" id="KW-0812">Transmembrane</keyword>
<keyword evidence="1" id="KW-1133">Transmembrane helix</keyword>
<proteinExistence type="predicted"/>
<feature type="transmembrane region" description="Helical" evidence="1">
    <location>
        <begin position="204"/>
        <end position="223"/>
    </location>
</feature>
<gene>
    <name evidence="2" type="ORF">OFLC_LOCUS4819</name>
</gene>
<evidence type="ECO:0000256" key="1">
    <source>
        <dbReference type="SAM" id="Phobius"/>
    </source>
</evidence>
<keyword evidence="1" id="KW-0472">Membrane</keyword>
<dbReference type="Gene3D" id="2.60.40.10">
    <property type="entry name" value="Immunoglobulins"/>
    <property type="match status" value="1"/>
</dbReference>
<name>A0A183HBF9_9BILA</name>
<evidence type="ECO:0000313" key="2">
    <source>
        <dbReference type="EMBL" id="VDO41156.1"/>
    </source>
</evidence>
<dbReference type="WBParaSite" id="OFLC_0000482001-mRNA-1">
    <property type="protein sequence ID" value="OFLC_0000482001-mRNA-1"/>
    <property type="gene ID" value="OFLC_0000482001"/>
</dbReference>
<reference evidence="4" key="1">
    <citation type="submission" date="2016-06" db="UniProtKB">
        <authorList>
            <consortium name="WormBaseParasite"/>
        </authorList>
    </citation>
    <scope>IDENTIFICATION</scope>
</reference>